<feature type="domain" description="S1 motif" evidence="8">
    <location>
        <begin position="138"/>
        <end position="203"/>
    </location>
</feature>
<dbReference type="OrthoDB" id="9807233at2"/>
<dbReference type="InterPro" id="IPR015946">
    <property type="entry name" value="KH_dom-like_a/b"/>
</dbReference>
<dbReference type="InterPro" id="IPR012340">
    <property type="entry name" value="NA-bd_OB-fold"/>
</dbReference>
<dbReference type="SMART" id="SM00316">
    <property type="entry name" value="S1"/>
    <property type="match status" value="1"/>
</dbReference>
<dbReference type="Gene3D" id="3.30.300.20">
    <property type="match status" value="2"/>
</dbReference>
<dbReference type="Pfam" id="PF14520">
    <property type="entry name" value="HHH_5"/>
    <property type="match status" value="1"/>
</dbReference>
<comment type="subunit">
    <text evidence="7">Monomer. Binds directly to the core enzyme of the DNA-dependent RNA polymerase and to nascent RNA.</text>
</comment>
<dbReference type="Gene3D" id="1.10.150.20">
    <property type="entry name" value="5' to 3' exonuclease, C-terminal subdomain"/>
    <property type="match status" value="2"/>
</dbReference>
<dbReference type="PROSITE" id="PS50084">
    <property type="entry name" value="KH_TYPE_1"/>
    <property type="match status" value="1"/>
</dbReference>
<dbReference type="RefSeq" id="WP_136406478.1">
    <property type="nucleotide sequence ID" value="NZ_JARXRQ010000018.1"/>
</dbReference>
<dbReference type="SMART" id="SM00322">
    <property type="entry name" value="KH"/>
    <property type="match status" value="1"/>
</dbReference>
<keyword evidence="3 7" id="KW-0889">Transcription antitermination</keyword>
<keyword evidence="5 7" id="KW-0805">Transcription regulation</keyword>
<dbReference type="PANTHER" id="PTHR22648">
    <property type="entry name" value="TRANSCRIPTION TERMINATION FACTOR NUSA"/>
    <property type="match status" value="1"/>
</dbReference>
<sequence>MNRELLMLVDAISLEKNVERDVVFGAIEQALAQATKKLYKEDVDIRVHIDRDSGNYETARRWLVVPDDAGLQNPDAEELLMDAQDRDAALQVGDYIEESVESIPIGRIGAMAAKQVILQKIREAEREMLINDFLSSGQKIFSGTIKRIDKGGDAIVESGRIEARLRRSQMIPKENLRSGDRVRAMIMEVNSELRGPAIQLSRTAPEFMVELFNNEVPEIAQGVVEIKSCARDAGSRAKIAVFSHDPRVDPIGTSVGMRATRVNGVTNELAGEKVDVVLWSEDPAEFVIGALSPAQVQSIYVDEETHSMDVVVDEENLANAIGRGGQNVRLASDLTGWKINIMDPNESAEKQASEDGLIRGLFMDKLDVDQEIADTLIAEGYTTLEEVAYVPLQEMLEIEDFDEDTVNELRARAKNALLTQDIAREQSVSLVAQDLRDLEGIDAELLAKLAENEVLTRDDLADLAADELVQIGGMDEQAATALIMKARAHWFDGDDQASQA</sequence>
<dbReference type="InterPro" id="IPR036555">
    <property type="entry name" value="NusA_N_sf"/>
</dbReference>
<dbReference type="InterPro" id="IPR010995">
    <property type="entry name" value="DNA_repair_Rad51/TF_NusA_a-hlx"/>
</dbReference>
<evidence type="ECO:0000256" key="1">
    <source>
        <dbReference type="ARBA" id="ARBA00022472"/>
    </source>
</evidence>
<dbReference type="InterPro" id="IPR058582">
    <property type="entry name" value="KH_NusA_2nd"/>
</dbReference>
<keyword evidence="1 7" id="KW-0806">Transcription termination</keyword>
<dbReference type="InterPro" id="IPR025249">
    <property type="entry name" value="TF_NusA_KH_1st"/>
</dbReference>
<dbReference type="FunFam" id="3.30.300.20:FF:000005">
    <property type="entry name" value="Transcription termination/antitermination protein NusA"/>
    <property type="match status" value="1"/>
</dbReference>
<dbReference type="FunFam" id="3.30.300.20:FF:000002">
    <property type="entry name" value="Transcription termination/antitermination protein NusA"/>
    <property type="match status" value="1"/>
</dbReference>
<dbReference type="GO" id="GO:0000166">
    <property type="term" value="F:nucleotide binding"/>
    <property type="evidence" value="ECO:0007669"/>
    <property type="project" value="InterPro"/>
</dbReference>
<comment type="function">
    <text evidence="7">Participates in both transcription termination and antitermination.</text>
</comment>
<dbReference type="GO" id="GO:0005829">
    <property type="term" value="C:cytosol"/>
    <property type="evidence" value="ECO:0007669"/>
    <property type="project" value="TreeGrafter"/>
</dbReference>
<gene>
    <name evidence="7 9" type="primary">nusA</name>
    <name evidence="9" type="ORF">E8K88_09730</name>
</gene>
<proteinExistence type="inferred from homology"/>
<comment type="similarity">
    <text evidence="7">Belongs to the NusA family.</text>
</comment>
<dbReference type="GO" id="GO:0006353">
    <property type="term" value="P:DNA-templated transcription termination"/>
    <property type="evidence" value="ECO:0007669"/>
    <property type="project" value="UniProtKB-UniRule"/>
</dbReference>
<evidence type="ECO:0000256" key="7">
    <source>
        <dbReference type="HAMAP-Rule" id="MF_00945"/>
    </source>
</evidence>
<evidence type="ECO:0000256" key="3">
    <source>
        <dbReference type="ARBA" id="ARBA00022814"/>
    </source>
</evidence>
<accession>A0A4S5BPW8</accession>
<organism evidence="9 10">
    <name type="scientific">Lampropedia aestuarii</name>
    <dbReference type="NCBI Taxonomy" id="2562762"/>
    <lineage>
        <taxon>Bacteria</taxon>
        <taxon>Pseudomonadati</taxon>
        <taxon>Pseudomonadota</taxon>
        <taxon>Betaproteobacteria</taxon>
        <taxon>Burkholderiales</taxon>
        <taxon>Comamonadaceae</taxon>
        <taxon>Lampropedia</taxon>
    </lineage>
</organism>
<evidence type="ECO:0000256" key="6">
    <source>
        <dbReference type="ARBA" id="ARBA00023163"/>
    </source>
</evidence>
<dbReference type="CDD" id="cd02134">
    <property type="entry name" value="KH-II_NusA_rpt1"/>
    <property type="match status" value="1"/>
</dbReference>
<dbReference type="InterPro" id="IPR013735">
    <property type="entry name" value="TF_NusA_N"/>
</dbReference>
<dbReference type="InterPro" id="IPR030842">
    <property type="entry name" value="TF_NusA_bacterial"/>
</dbReference>
<dbReference type="Gene3D" id="2.40.50.140">
    <property type="entry name" value="Nucleic acid-binding proteins"/>
    <property type="match status" value="1"/>
</dbReference>
<dbReference type="GO" id="GO:0003723">
    <property type="term" value="F:RNA binding"/>
    <property type="evidence" value="ECO:0007669"/>
    <property type="project" value="UniProtKB-UniRule"/>
</dbReference>
<dbReference type="Pfam" id="PF13184">
    <property type="entry name" value="KH_NusA_1st"/>
    <property type="match status" value="1"/>
</dbReference>
<dbReference type="GO" id="GO:0003700">
    <property type="term" value="F:DNA-binding transcription factor activity"/>
    <property type="evidence" value="ECO:0007669"/>
    <property type="project" value="InterPro"/>
</dbReference>
<dbReference type="GO" id="GO:0031564">
    <property type="term" value="P:transcription antitermination"/>
    <property type="evidence" value="ECO:0007669"/>
    <property type="project" value="UniProtKB-UniRule"/>
</dbReference>
<dbReference type="HAMAP" id="MF_00945_B">
    <property type="entry name" value="NusA_B"/>
    <property type="match status" value="1"/>
</dbReference>
<dbReference type="SUPFAM" id="SSF54814">
    <property type="entry name" value="Prokaryotic type KH domain (KH-domain type II)"/>
    <property type="match status" value="2"/>
</dbReference>
<evidence type="ECO:0000313" key="10">
    <source>
        <dbReference type="Proteomes" id="UP000306236"/>
    </source>
</evidence>
<dbReference type="SUPFAM" id="SSF47794">
    <property type="entry name" value="Rad51 N-terminal domain-like"/>
    <property type="match status" value="2"/>
</dbReference>
<dbReference type="EMBL" id="SSWX01000011">
    <property type="protein sequence ID" value="THJ33203.1"/>
    <property type="molecule type" value="Genomic_DNA"/>
</dbReference>
<evidence type="ECO:0000313" key="9">
    <source>
        <dbReference type="EMBL" id="THJ33203.1"/>
    </source>
</evidence>
<comment type="caution">
    <text evidence="9">The sequence shown here is derived from an EMBL/GenBank/DDBJ whole genome shotgun (WGS) entry which is preliminary data.</text>
</comment>
<dbReference type="PANTHER" id="PTHR22648:SF0">
    <property type="entry name" value="TRANSCRIPTION TERMINATION_ANTITERMINATION PROTEIN NUSA"/>
    <property type="match status" value="1"/>
</dbReference>
<dbReference type="InterPro" id="IPR003029">
    <property type="entry name" value="S1_domain"/>
</dbReference>
<keyword evidence="2 7" id="KW-0963">Cytoplasm</keyword>
<dbReference type="AlphaFoldDB" id="A0A4S5BPW8"/>
<dbReference type="Gene3D" id="3.30.1480.10">
    <property type="entry name" value="NusA, N-terminal domain"/>
    <property type="match status" value="1"/>
</dbReference>
<dbReference type="InterPro" id="IPR010213">
    <property type="entry name" value="TF_NusA"/>
</dbReference>
<dbReference type="SUPFAM" id="SSF50249">
    <property type="entry name" value="Nucleic acid-binding proteins"/>
    <property type="match status" value="1"/>
</dbReference>
<evidence type="ECO:0000256" key="4">
    <source>
        <dbReference type="ARBA" id="ARBA00022884"/>
    </source>
</evidence>
<keyword evidence="4 7" id="KW-0694">RNA-binding</keyword>
<keyword evidence="6 7" id="KW-0804">Transcription</keyword>
<evidence type="ECO:0000256" key="2">
    <source>
        <dbReference type="ARBA" id="ARBA00022490"/>
    </source>
</evidence>
<dbReference type="CDD" id="cd22529">
    <property type="entry name" value="KH-II_NusA_rpt2"/>
    <property type="match status" value="1"/>
</dbReference>
<evidence type="ECO:0000256" key="5">
    <source>
        <dbReference type="ARBA" id="ARBA00023015"/>
    </source>
</evidence>
<dbReference type="InterPro" id="IPR009019">
    <property type="entry name" value="KH_sf_prok-type"/>
</dbReference>
<dbReference type="Proteomes" id="UP000306236">
    <property type="component" value="Unassembled WGS sequence"/>
</dbReference>
<dbReference type="CDD" id="cd04455">
    <property type="entry name" value="S1_NusA"/>
    <property type="match status" value="1"/>
</dbReference>
<dbReference type="Pfam" id="PF26594">
    <property type="entry name" value="KH_NusA_2nd"/>
    <property type="match status" value="1"/>
</dbReference>
<dbReference type="NCBIfam" id="TIGR01953">
    <property type="entry name" value="NusA"/>
    <property type="match status" value="1"/>
</dbReference>
<reference evidence="9 10" key="1">
    <citation type="submission" date="2019-04" db="EMBL/GenBank/DDBJ databases">
        <title>Lampropedia sp YIM MLB12 draf genome.</title>
        <authorList>
            <person name="Wang Y.-X."/>
        </authorList>
    </citation>
    <scope>NUCLEOTIDE SEQUENCE [LARGE SCALE GENOMIC DNA]</scope>
    <source>
        <strain evidence="9 10">YIM MLB12</strain>
    </source>
</reference>
<dbReference type="InterPro" id="IPR004087">
    <property type="entry name" value="KH_dom"/>
</dbReference>
<keyword evidence="10" id="KW-1185">Reference proteome</keyword>
<evidence type="ECO:0000259" key="8">
    <source>
        <dbReference type="PROSITE" id="PS50126"/>
    </source>
</evidence>
<dbReference type="Pfam" id="PF08529">
    <property type="entry name" value="NusA_N"/>
    <property type="match status" value="1"/>
</dbReference>
<comment type="subcellular location">
    <subcellularLocation>
        <location evidence="7">Cytoplasm</location>
    </subcellularLocation>
</comment>
<protein>
    <recommendedName>
        <fullName evidence="7">Transcription termination/antitermination protein NusA</fullName>
    </recommendedName>
</protein>
<dbReference type="SUPFAM" id="SSF69705">
    <property type="entry name" value="Transcription factor NusA, N-terminal domain"/>
    <property type="match status" value="1"/>
</dbReference>
<name>A0A4S5BPW8_9BURK</name>
<dbReference type="InterPro" id="IPR010214">
    <property type="entry name" value="Tscrpt_termin_fac_NusA_C_rpt"/>
</dbReference>
<dbReference type="PROSITE" id="PS50126">
    <property type="entry name" value="S1"/>
    <property type="match status" value="1"/>
</dbReference>
<dbReference type="NCBIfam" id="TIGR01954">
    <property type="entry name" value="nusA_Cterm_rpt"/>
    <property type="match status" value="2"/>
</dbReference>